<gene>
    <name evidence="2" type="ORF">VTK73DRAFT_9792</name>
</gene>
<dbReference type="PANTHER" id="PTHR37540:SF9">
    <property type="entry name" value="ZN(2)-C6 FUNGAL-TYPE DOMAIN-CONTAINING PROTEIN"/>
    <property type="match status" value="1"/>
</dbReference>
<accession>A0ABR3W0A0</accession>
<name>A0ABR3W0A0_9PEZI</name>
<feature type="compositionally biased region" description="Basic residues" evidence="1">
    <location>
        <begin position="42"/>
        <end position="56"/>
    </location>
</feature>
<evidence type="ECO:0000313" key="3">
    <source>
        <dbReference type="Proteomes" id="UP001586593"/>
    </source>
</evidence>
<dbReference type="EMBL" id="JAZHXJ010000854">
    <property type="protein sequence ID" value="KAL1849890.1"/>
    <property type="molecule type" value="Genomic_DNA"/>
</dbReference>
<reference evidence="2 3" key="1">
    <citation type="journal article" date="2024" name="Commun. Biol.">
        <title>Comparative genomic analysis of thermophilic fungi reveals convergent evolutionary adaptations and gene losses.</title>
        <authorList>
            <person name="Steindorff A.S."/>
            <person name="Aguilar-Pontes M.V."/>
            <person name="Robinson A.J."/>
            <person name="Andreopoulos B."/>
            <person name="LaButti K."/>
            <person name="Kuo A."/>
            <person name="Mondo S."/>
            <person name="Riley R."/>
            <person name="Otillar R."/>
            <person name="Haridas S."/>
            <person name="Lipzen A."/>
            <person name="Grimwood J."/>
            <person name="Schmutz J."/>
            <person name="Clum A."/>
            <person name="Reid I.D."/>
            <person name="Moisan M.C."/>
            <person name="Butler G."/>
            <person name="Nguyen T.T.M."/>
            <person name="Dewar K."/>
            <person name="Conant G."/>
            <person name="Drula E."/>
            <person name="Henrissat B."/>
            <person name="Hansel C."/>
            <person name="Singer S."/>
            <person name="Hutchinson M.I."/>
            <person name="de Vries R.P."/>
            <person name="Natvig D.O."/>
            <person name="Powell A.J."/>
            <person name="Tsang A."/>
            <person name="Grigoriev I.V."/>
        </authorList>
    </citation>
    <scope>NUCLEOTIDE SEQUENCE [LARGE SCALE GENOMIC DNA]</scope>
    <source>
        <strain evidence="2 3">ATCC 24622</strain>
    </source>
</reference>
<keyword evidence="3" id="KW-1185">Reference proteome</keyword>
<dbReference type="Proteomes" id="UP001586593">
    <property type="component" value="Unassembled WGS sequence"/>
</dbReference>
<dbReference type="PANTHER" id="PTHR37540">
    <property type="entry name" value="TRANSCRIPTION FACTOR (ACR-2), PUTATIVE-RELATED-RELATED"/>
    <property type="match status" value="1"/>
</dbReference>
<feature type="region of interest" description="Disordered" evidence="1">
    <location>
        <begin position="1"/>
        <end position="90"/>
    </location>
</feature>
<sequence length="500" mass="54932">MSSPTNPAARRRNPRAAAPGRPNVQFIVATSTQKADPETRRLIRSHVMRGRNRGRPGRSNVPDPSSTDIDAPSHSPRDDQPDGARTGGSESTLVGICQSMIPPRVGTDISLTRFADDIAPSSFGDILKFSFIAKKVLFPLQPCVDFEKQHGSWFEPLTTDAAYLHAMAFSSQAYFGLAMGNKDRNFPGGETSQHFVRTVQLLRERLLALGPGEQVSDLTISVVLSLATYAYLTGDDASAAHHMDGLRQIADLRGGLSAFLANDKLLIEMLRCDIALVLHRGGEPKLAYDGISQGSTAVCRQKLLPLLPTPPLVGAPPRSELESFLDDVDGALADAWQTLKTLCLAVESALESKSKLPKSVLLHPMASVMYPLLGMRFEPGTLDETVRLGILGFASRIFLQWRGVRPKYAHFAAAFRDSITRPKSLEGFSPQLLVWLLVVGAMSAAADDDRDMWFPPLLQAHLMLCEIDSWDDLRHMLKEFLWISVVQDPPGKEIYDRVVL</sequence>
<protein>
    <submittedName>
        <fullName evidence="2">Uncharacterized protein</fullName>
    </submittedName>
</protein>
<comment type="caution">
    <text evidence="2">The sequence shown here is derived from an EMBL/GenBank/DDBJ whole genome shotgun (WGS) entry which is preliminary data.</text>
</comment>
<evidence type="ECO:0000313" key="2">
    <source>
        <dbReference type="EMBL" id="KAL1849890.1"/>
    </source>
</evidence>
<evidence type="ECO:0000256" key="1">
    <source>
        <dbReference type="SAM" id="MobiDB-lite"/>
    </source>
</evidence>
<organism evidence="2 3">
    <name type="scientific">Phialemonium thermophilum</name>
    <dbReference type="NCBI Taxonomy" id="223376"/>
    <lineage>
        <taxon>Eukaryota</taxon>
        <taxon>Fungi</taxon>
        <taxon>Dikarya</taxon>
        <taxon>Ascomycota</taxon>
        <taxon>Pezizomycotina</taxon>
        <taxon>Sordariomycetes</taxon>
        <taxon>Sordariomycetidae</taxon>
        <taxon>Cephalothecales</taxon>
        <taxon>Cephalothecaceae</taxon>
        <taxon>Phialemonium</taxon>
    </lineage>
</organism>
<proteinExistence type="predicted"/>